<dbReference type="EMBL" id="JBEGDP010000010">
    <property type="protein sequence ID" value="MEQ7847704.1"/>
    <property type="molecule type" value="Genomic_DNA"/>
</dbReference>
<evidence type="ECO:0000313" key="1">
    <source>
        <dbReference type="EMBL" id="MEQ7847704.1"/>
    </source>
</evidence>
<evidence type="ECO:0000313" key="2">
    <source>
        <dbReference type="Proteomes" id="UP001482520"/>
    </source>
</evidence>
<sequence length="239" mass="26869">MTIEPIAFANIGRTNKADVMRSLQAIERGLPNGCTLILAEIGEGDRGYDEHALVQRTFSGWRIVHGDTREPILIDAAGTDARVLRGDPWRRRTMRGIPRQSPPRHLQEVITVRADGTKRVDMTVHYPAGAKNGSRAPHVKALLMAGWLNTRRKHRARIRHHVRRGHDVRTAFDANKRGGMKLHRRQVAIFTDAPDYGIAIPGKGRAVRIVDRDSIPLYVEPNLHRCLIGATVFTAKENR</sequence>
<protein>
    <submittedName>
        <fullName evidence="1">Uncharacterized protein</fullName>
    </submittedName>
</protein>
<keyword evidence="2" id="KW-1185">Reference proteome</keyword>
<dbReference type="Proteomes" id="UP001482520">
    <property type="component" value="Unassembled WGS sequence"/>
</dbReference>
<gene>
    <name evidence="1" type="ORF">V6R90_10475</name>
</gene>
<proteinExistence type="predicted"/>
<name>A0ABV1NYY9_9ACTN</name>
<accession>A0ABV1NYY9</accession>
<dbReference type="RefSeq" id="WP_349804622.1">
    <property type="nucleotide sequence ID" value="NZ_JBEGDP010000010.1"/>
</dbReference>
<reference evidence="1 2" key="1">
    <citation type="submission" date="2024-02" db="EMBL/GenBank/DDBJ databases">
        <title>Full genome sequence of Nocardioides kribbensis.</title>
        <authorList>
            <person name="Poletto B.L."/>
            <person name="Silva G."/>
            <person name="Galante D."/>
            <person name="Campos K.R."/>
            <person name="Santos M.B.N."/>
            <person name="Sacchi C.T."/>
        </authorList>
    </citation>
    <scope>NUCLEOTIDE SEQUENCE [LARGE SCALE GENOMIC DNA]</scope>
    <source>
        <strain evidence="1 2">O4R</strain>
    </source>
</reference>
<comment type="caution">
    <text evidence="1">The sequence shown here is derived from an EMBL/GenBank/DDBJ whole genome shotgun (WGS) entry which is preliminary data.</text>
</comment>
<organism evidence="1 2">
    <name type="scientific">Nocardioides kribbensis</name>
    <dbReference type="NCBI Taxonomy" id="305517"/>
    <lineage>
        <taxon>Bacteria</taxon>
        <taxon>Bacillati</taxon>
        <taxon>Actinomycetota</taxon>
        <taxon>Actinomycetes</taxon>
        <taxon>Propionibacteriales</taxon>
        <taxon>Nocardioidaceae</taxon>
        <taxon>Nocardioides</taxon>
    </lineage>
</organism>